<dbReference type="EMBL" id="VSRR010011560">
    <property type="protein sequence ID" value="MPC53357.1"/>
    <property type="molecule type" value="Genomic_DNA"/>
</dbReference>
<evidence type="ECO:0000313" key="3">
    <source>
        <dbReference type="Proteomes" id="UP000324222"/>
    </source>
</evidence>
<name>A0A5B7G726_PORTR</name>
<sequence length="255" mass="28476">MNLDWDMTNNNVRRKMRKSDAEMFEDASLRTKASPDENNNSNNNNNKSVKFRGSRAAFMHPTAIVFSPPIKSSETPQQPSQHFSGSSSSSSLPSPGGFSSSPSTYDQLHQHSRGIPSMATPAVTPGPFIPRQHTWEARSHGFNSQGTGFGFAMNRAHLRPANAQWDRSRNPTLMEGSAGWAGMKAPPVQTRWPRTQHTPDTSDSDSSFVRHDTFGHQLKEDLSHRQNRYFQERMSVQAAWMPEPRIACHGKIAGE</sequence>
<reference evidence="2 3" key="1">
    <citation type="submission" date="2019-05" db="EMBL/GenBank/DDBJ databases">
        <title>Another draft genome of Portunus trituberculatus and its Hox gene families provides insights of decapod evolution.</title>
        <authorList>
            <person name="Jeong J.-H."/>
            <person name="Song I."/>
            <person name="Kim S."/>
            <person name="Choi T."/>
            <person name="Kim D."/>
            <person name="Ryu S."/>
            <person name="Kim W."/>
        </authorList>
    </citation>
    <scope>NUCLEOTIDE SEQUENCE [LARGE SCALE GENOMIC DNA]</scope>
    <source>
        <tissue evidence="2">Muscle</tissue>
    </source>
</reference>
<feature type="region of interest" description="Disordered" evidence="1">
    <location>
        <begin position="16"/>
        <end position="49"/>
    </location>
</feature>
<feature type="region of interest" description="Disordered" evidence="1">
    <location>
        <begin position="67"/>
        <end position="110"/>
    </location>
</feature>
<comment type="caution">
    <text evidence="2">The sequence shown here is derived from an EMBL/GenBank/DDBJ whole genome shotgun (WGS) entry which is preliminary data.</text>
</comment>
<evidence type="ECO:0000256" key="1">
    <source>
        <dbReference type="SAM" id="MobiDB-lite"/>
    </source>
</evidence>
<organism evidence="2 3">
    <name type="scientific">Portunus trituberculatus</name>
    <name type="common">Swimming crab</name>
    <name type="synonym">Neptunus trituberculatus</name>
    <dbReference type="NCBI Taxonomy" id="210409"/>
    <lineage>
        <taxon>Eukaryota</taxon>
        <taxon>Metazoa</taxon>
        <taxon>Ecdysozoa</taxon>
        <taxon>Arthropoda</taxon>
        <taxon>Crustacea</taxon>
        <taxon>Multicrustacea</taxon>
        <taxon>Malacostraca</taxon>
        <taxon>Eumalacostraca</taxon>
        <taxon>Eucarida</taxon>
        <taxon>Decapoda</taxon>
        <taxon>Pleocyemata</taxon>
        <taxon>Brachyura</taxon>
        <taxon>Eubrachyura</taxon>
        <taxon>Portunoidea</taxon>
        <taxon>Portunidae</taxon>
        <taxon>Portuninae</taxon>
        <taxon>Portunus</taxon>
    </lineage>
</organism>
<keyword evidence="3" id="KW-1185">Reference proteome</keyword>
<protein>
    <submittedName>
        <fullName evidence="2">Uncharacterized protein</fullName>
    </submittedName>
</protein>
<dbReference type="Proteomes" id="UP000324222">
    <property type="component" value="Unassembled WGS sequence"/>
</dbReference>
<evidence type="ECO:0000313" key="2">
    <source>
        <dbReference type="EMBL" id="MPC53357.1"/>
    </source>
</evidence>
<feature type="compositionally biased region" description="Low complexity" evidence="1">
    <location>
        <begin position="76"/>
        <end position="103"/>
    </location>
</feature>
<gene>
    <name evidence="2" type="ORF">E2C01_047246</name>
</gene>
<dbReference type="AlphaFoldDB" id="A0A5B7G726"/>
<proteinExistence type="predicted"/>
<accession>A0A5B7G726</accession>
<dbReference type="OrthoDB" id="6372004at2759"/>